<dbReference type="Gene3D" id="3.60.10.10">
    <property type="entry name" value="Endonuclease/exonuclease/phosphatase"/>
    <property type="match status" value="1"/>
</dbReference>
<dbReference type="AlphaFoldDB" id="A0A397IZV0"/>
<comment type="caution">
    <text evidence="2">The sequence shown here is derived from an EMBL/GenBank/DDBJ whole genome shotgun (WGS) entry which is preliminary data.</text>
</comment>
<organism evidence="2 3">
    <name type="scientific">Diversispora epigaea</name>
    <dbReference type="NCBI Taxonomy" id="1348612"/>
    <lineage>
        <taxon>Eukaryota</taxon>
        <taxon>Fungi</taxon>
        <taxon>Fungi incertae sedis</taxon>
        <taxon>Mucoromycota</taxon>
        <taxon>Glomeromycotina</taxon>
        <taxon>Glomeromycetes</taxon>
        <taxon>Diversisporales</taxon>
        <taxon>Diversisporaceae</taxon>
        <taxon>Diversispora</taxon>
    </lineage>
</organism>
<dbReference type="InterPro" id="IPR036691">
    <property type="entry name" value="Endo/exonu/phosph_ase_sf"/>
</dbReference>
<dbReference type="InterPro" id="IPR050410">
    <property type="entry name" value="CCR4/nocturin_mRNA_transcr"/>
</dbReference>
<dbReference type="GO" id="GO:0000175">
    <property type="term" value="F:3'-5'-RNA exonuclease activity"/>
    <property type="evidence" value="ECO:0007669"/>
    <property type="project" value="TreeGrafter"/>
</dbReference>
<evidence type="ECO:0000313" key="3">
    <source>
        <dbReference type="Proteomes" id="UP000266861"/>
    </source>
</evidence>
<reference evidence="2 3" key="1">
    <citation type="submission" date="2018-08" db="EMBL/GenBank/DDBJ databases">
        <title>Genome and evolution of the arbuscular mycorrhizal fungus Diversispora epigaea (formerly Glomus versiforme) and its bacterial endosymbionts.</title>
        <authorList>
            <person name="Sun X."/>
            <person name="Fei Z."/>
            <person name="Harrison M."/>
        </authorList>
    </citation>
    <scope>NUCLEOTIDE SEQUENCE [LARGE SCALE GENOMIC DNA]</scope>
    <source>
        <strain evidence="2 3">IT104</strain>
    </source>
</reference>
<sequence>MNGTNSLRVATFNIRYDSMGGGSPALNVNETINTNIFKGEAPWYVRRRKLAEAILFHKIDIIGLQEVLVNQVQDLKVLLGEDWEWIGVGRDDGKDKGEFVPIFYRNKRVKLLESKNIWLSKTPDLPGSIGWDAILPRIVTQARFQDLLTNLKFWWFNTHFDNEGRIAREESARLIIKNSHHLLKSDSEILILTGDLNCEEKEEPYQLLTGKKYIEKSLKTDELFCDSRYEITRPHATSFGYSNTFTGFSPNVKPNRIDFILINDNVLLKNKSVKVLNHGVMPNRYDDELFISDHRPVIADLLFL</sequence>
<dbReference type="OrthoDB" id="276515at2759"/>
<feature type="domain" description="Endonuclease/exonuclease/phosphatase" evidence="1">
    <location>
        <begin position="11"/>
        <end position="294"/>
    </location>
</feature>
<evidence type="ECO:0000259" key="1">
    <source>
        <dbReference type="Pfam" id="PF03372"/>
    </source>
</evidence>
<dbReference type="Proteomes" id="UP000266861">
    <property type="component" value="Unassembled WGS sequence"/>
</dbReference>
<evidence type="ECO:0000313" key="2">
    <source>
        <dbReference type="EMBL" id="RHZ79306.1"/>
    </source>
</evidence>
<dbReference type="InterPro" id="IPR005135">
    <property type="entry name" value="Endo/exonuclease/phosphatase"/>
</dbReference>
<dbReference type="EMBL" id="PQFF01000140">
    <property type="protein sequence ID" value="RHZ79306.1"/>
    <property type="molecule type" value="Genomic_DNA"/>
</dbReference>
<accession>A0A397IZV0</accession>
<dbReference type="CDD" id="cd09083">
    <property type="entry name" value="EEP-1"/>
    <property type="match status" value="1"/>
</dbReference>
<dbReference type="SUPFAM" id="SSF56219">
    <property type="entry name" value="DNase I-like"/>
    <property type="match status" value="1"/>
</dbReference>
<dbReference type="PANTHER" id="PTHR12121:SF36">
    <property type="entry name" value="ENDONUCLEASE_EXONUCLEASE_PHOSPHATASE DOMAIN-CONTAINING PROTEIN"/>
    <property type="match status" value="1"/>
</dbReference>
<proteinExistence type="predicted"/>
<keyword evidence="3" id="KW-1185">Reference proteome</keyword>
<gene>
    <name evidence="2" type="ORF">Glove_149g44</name>
</gene>
<dbReference type="Pfam" id="PF03372">
    <property type="entry name" value="Exo_endo_phos"/>
    <property type="match status" value="1"/>
</dbReference>
<name>A0A397IZV0_9GLOM</name>
<dbReference type="PANTHER" id="PTHR12121">
    <property type="entry name" value="CARBON CATABOLITE REPRESSOR PROTEIN 4"/>
    <property type="match status" value="1"/>
</dbReference>
<protein>
    <recommendedName>
        <fullName evidence="1">Endonuclease/exonuclease/phosphatase domain-containing protein</fullName>
    </recommendedName>
</protein>